<dbReference type="AlphaFoldDB" id="A0A377PVE9"/>
<name>A0A377PVE9_9HELI</name>
<protein>
    <submittedName>
        <fullName evidence="1">Uncharacterized protein</fullName>
    </submittedName>
</protein>
<dbReference type="EMBL" id="UGJE01000002">
    <property type="protein sequence ID" value="STQ86459.1"/>
    <property type="molecule type" value="Genomic_DNA"/>
</dbReference>
<reference evidence="1 2" key="1">
    <citation type="submission" date="2018-06" db="EMBL/GenBank/DDBJ databases">
        <authorList>
            <consortium name="Pathogen Informatics"/>
            <person name="Doyle S."/>
        </authorList>
    </citation>
    <scope>NUCLEOTIDE SEQUENCE [LARGE SCALE GENOMIC DNA]</scope>
    <source>
        <strain evidence="1 2">NCTC12714</strain>
    </source>
</reference>
<keyword evidence="2" id="KW-1185">Reference proteome</keyword>
<gene>
    <name evidence="1" type="ORF">NCTC12714_01266</name>
</gene>
<evidence type="ECO:0000313" key="2">
    <source>
        <dbReference type="Proteomes" id="UP000255139"/>
    </source>
</evidence>
<dbReference type="Proteomes" id="UP000255139">
    <property type="component" value="Unassembled WGS sequence"/>
</dbReference>
<organism evidence="1 2">
    <name type="scientific">Helicobacter muridarum</name>
    <dbReference type="NCBI Taxonomy" id="216"/>
    <lineage>
        <taxon>Bacteria</taxon>
        <taxon>Pseudomonadati</taxon>
        <taxon>Campylobacterota</taxon>
        <taxon>Epsilonproteobacteria</taxon>
        <taxon>Campylobacterales</taxon>
        <taxon>Helicobacteraceae</taxon>
        <taxon>Helicobacter</taxon>
    </lineage>
</organism>
<proteinExistence type="predicted"/>
<evidence type="ECO:0000313" key="1">
    <source>
        <dbReference type="EMBL" id="STQ86459.1"/>
    </source>
</evidence>
<accession>A0A377PVE9</accession>
<sequence>MKVTHIQRVAVEIEVIVAREFAQDIMIQMILAYKHGRIT</sequence>